<evidence type="ECO:0000256" key="1">
    <source>
        <dbReference type="ARBA" id="ARBA00022443"/>
    </source>
</evidence>
<reference evidence="6" key="1">
    <citation type="journal article" date="2019" name="Environ. Microbiol.">
        <title>Fungal ecological strategies reflected in gene transcription - a case study of two litter decomposers.</title>
        <authorList>
            <person name="Barbi F."/>
            <person name="Kohler A."/>
            <person name="Barry K."/>
            <person name="Baskaran P."/>
            <person name="Daum C."/>
            <person name="Fauchery L."/>
            <person name="Ihrmark K."/>
            <person name="Kuo A."/>
            <person name="LaButti K."/>
            <person name="Lipzen A."/>
            <person name="Morin E."/>
            <person name="Grigoriev I.V."/>
            <person name="Henrissat B."/>
            <person name="Lindahl B."/>
            <person name="Martin F."/>
        </authorList>
    </citation>
    <scope>NUCLEOTIDE SEQUENCE</scope>
    <source>
        <strain evidence="6">JB14</strain>
    </source>
</reference>
<feature type="compositionally biased region" description="Polar residues" evidence="3">
    <location>
        <begin position="521"/>
        <end position="546"/>
    </location>
</feature>
<feature type="compositionally biased region" description="Acidic residues" evidence="3">
    <location>
        <begin position="217"/>
        <end position="231"/>
    </location>
</feature>
<proteinExistence type="predicted"/>
<dbReference type="PROSITE" id="PS50105">
    <property type="entry name" value="SAM_DOMAIN"/>
    <property type="match status" value="1"/>
</dbReference>
<feature type="compositionally biased region" description="Polar residues" evidence="3">
    <location>
        <begin position="67"/>
        <end position="77"/>
    </location>
</feature>
<feature type="region of interest" description="Disordered" evidence="3">
    <location>
        <begin position="591"/>
        <end position="610"/>
    </location>
</feature>
<feature type="compositionally biased region" description="Polar residues" evidence="3">
    <location>
        <begin position="827"/>
        <end position="838"/>
    </location>
</feature>
<feature type="compositionally biased region" description="Polar residues" evidence="3">
    <location>
        <begin position="317"/>
        <end position="326"/>
    </location>
</feature>
<evidence type="ECO:0000256" key="3">
    <source>
        <dbReference type="SAM" id="MobiDB-lite"/>
    </source>
</evidence>
<dbReference type="Gene3D" id="2.30.30.40">
    <property type="entry name" value="SH3 Domains"/>
    <property type="match status" value="1"/>
</dbReference>
<feature type="compositionally biased region" description="Low complexity" evidence="3">
    <location>
        <begin position="547"/>
        <end position="563"/>
    </location>
</feature>
<name>A0A6A4GVK6_9AGAR</name>
<dbReference type="CDD" id="cd00174">
    <property type="entry name" value="SH3"/>
    <property type="match status" value="1"/>
</dbReference>
<keyword evidence="7" id="KW-1185">Reference proteome</keyword>
<dbReference type="SUPFAM" id="SSF50044">
    <property type="entry name" value="SH3-domain"/>
    <property type="match status" value="1"/>
</dbReference>
<feature type="compositionally biased region" description="Basic and acidic residues" evidence="3">
    <location>
        <begin position="704"/>
        <end position="730"/>
    </location>
</feature>
<feature type="compositionally biased region" description="Acidic residues" evidence="3">
    <location>
        <begin position="157"/>
        <end position="170"/>
    </location>
</feature>
<evidence type="ECO:0000256" key="2">
    <source>
        <dbReference type="PROSITE-ProRule" id="PRU00192"/>
    </source>
</evidence>
<dbReference type="Gene3D" id="1.10.150.50">
    <property type="entry name" value="Transcription Factor, Ets-1"/>
    <property type="match status" value="1"/>
</dbReference>
<evidence type="ECO:0000259" key="5">
    <source>
        <dbReference type="PROSITE" id="PS50105"/>
    </source>
</evidence>
<dbReference type="AlphaFoldDB" id="A0A6A4GVK6"/>
<dbReference type="PROSITE" id="PS50002">
    <property type="entry name" value="SH3"/>
    <property type="match status" value="1"/>
</dbReference>
<dbReference type="InterPro" id="IPR001452">
    <property type="entry name" value="SH3_domain"/>
</dbReference>
<feature type="region of interest" description="Disordered" evidence="3">
    <location>
        <begin position="1033"/>
        <end position="1062"/>
    </location>
</feature>
<feature type="compositionally biased region" description="Polar residues" evidence="3">
    <location>
        <begin position="258"/>
        <end position="271"/>
    </location>
</feature>
<dbReference type="InterPro" id="IPR013761">
    <property type="entry name" value="SAM/pointed_sf"/>
</dbReference>
<keyword evidence="1 2" id="KW-0728">SH3 domain</keyword>
<dbReference type="SMART" id="SM00454">
    <property type="entry name" value="SAM"/>
    <property type="match status" value="1"/>
</dbReference>
<feature type="compositionally biased region" description="Basic and acidic residues" evidence="3">
    <location>
        <begin position="740"/>
        <end position="749"/>
    </location>
</feature>
<dbReference type="InterPro" id="IPR036028">
    <property type="entry name" value="SH3-like_dom_sf"/>
</dbReference>
<feature type="compositionally biased region" description="Basic and acidic residues" evidence="3">
    <location>
        <begin position="416"/>
        <end position="433"/>
    </location>
</feature>
<dbReference type="Pfam" id="PF07647">
    <property type="entry name" value="SAM_2"/>
    <property type="match status" value="1"/>
</dbReference>
<accession>A0A6A4GVK6</accession>
<dbReference type="SUPFAM" id="SSF50729">
    <property type="entry name" value="PH domain-like"/>
    <property type="match status" value="1"/>
</dbReference>
<gene>
    <name evidence="6" type="ORF">BT96DRAFT_980734</name>
</gene>
<dbReference type="InterPro" id="IPR011993">
    <property type="entry name" value="PH-like_dom_sf"/>
</dbReference>
<feature type="compositionally biased region" description="Polar residues" evidence="3">
    <location>
        <begin position="625"/>
        <end position="641"/>
    </location>
</feature>
<dbReference type="CDD" id="cd09535">
    <property type="entry name" value="SAM_BOI-like_fungal"/>
    <property type="match status" value="1"/>
</dbReference>
<feature type="domain" description="SAM" evidence="5">
    <location>
        <begin position="436"/>
        <end position="501"/>
    </location>
</feature>
<feature type="region of interest" description="Disordered" evidence="3">
    <location>
        <begin position="988"/>
        <end position="1019"/>
    </location>
</feature>
<dbReference type="Gene3D" id="2.30.29.30">
    <property type="entry name" value="Pleckstrin-homology domain (PH domain)/Phosphotyrosine-binding domain (PTB)"/>
    <property type="match status" value="1"/>
</dbReference>
<feature type="region of interest" description="Disordered" evidence="3">
    <location>
        <begin position="126"/>
        <end position="435"/>
    </location>
</feature>
<feature type="domain" description="SH3" evidence="4">
    <location>
        <begin position="1"/>
        <end position="82"/>
    </location>
</feature>
<dbReference type="SMART" id="SM00233">
    <property type="entry name" value="PH"/>
    <property type="match status" value="1"/>
</dbReference>
<sequence>MPDYVYALHDFTPENDDEIPFKAGERIEVLERDDAYGDGWWQVFSLKAILHPHRLPMEQKLLLTDNENPAASTSASLQPLEEEESEADSPSHPQPPAIFVNGNEADGEVMKATLTDVQKAIEQLGRNRASSVDGDGARSFSFASTRDDRDTDHESETDYDLSDTENQEFGDEAHHKTTRQRLAEKARKAVEEAEKLEMIMGGMNPGTRSSAPPIEVEMSDESEGEDDDHDDQDFTHTSSFLRRHSAIEEEDEDVETEGNGTAPTQTPQVHQDLTLPEQDVDETEAQTATAASFPSLPAPDNADSKSVSLPTPVSPSFLRSESTITPTPAAVLSVTPTPAASTPPPAVTPAAVRSPSPIRESLVALPSPSASSFNSNSGAFHFSPQRSQHNSLTSAPSSTPTVPPTEDGEAVSQPSQEKDDQKVSAKEKEKTHPSEWNVEEVVEWLRTKGFGDDVCDKFTEQEITGDVLLELDVNLLKNEIGIMAFGKRVRIANAITELRRPPSIGYDEQPMDLPPSPYVGPQTQRLMSQSPQLYAQSPHSINSQPYSQHTHSRTQSQSQSHHSYPGTATSVSGFRDSYGSNGVLMAAAGLMSPESPPQTADLPGSPRSEELFVDNSEKGLKGRPTQLTLSPSDGALNSSLKIVSGPQENEDDRAAMSDSEAPSTMTQSARRRIFGRSHDSSASKESRHSSSKDGASPSSSPIIAEKETKDSNDSKDKDDKEKEKDTKDGVTARTHTRARKSVDNGKSGDRLTSMGKSRKPPPRYSGFSTGPRKSNASSTTRPGSSSGLKEKEKEKEKDKSKDLLSPKGEKDGTGSTRDPALLRKRTSSSPGTIGSAESATKKTHTNGKASKANGHDNGPLSPLKPGQSILDQIGEPDHSGWMMKKGDRYNAWKQRYFVLKGPHMYCLKSDSHAETRIKGYINIIGYKVTVDENVNPGKYGSEEKSVIRDWMKGIMKATIGRDYTSTLTNLSSSSVNIPTIPLMVAQAMNPAPRPPSPTARDATQKAMRRENPNQLSSRDARVLMGLPTNAHHHLRDTASTDANKGPAPPRPSREARRTSVSQGLNVPIDDGLIEWANSHLPSSLQIKDTSGSICGGLTILRLAEAIKGRPSSPPVPDSAFPTDPGDDKLDGLFRLFDFLLDNDVKMGSGKRDKVVQLLKALKAWEDKRKAIAQSIGKGAMQAGGFIAPAYGLPVST</sequence>
<feature type="region of interest" description="Disordered" evidence="3">
    <location>
        <begin position="502"/>
        <end position="575"/>
    </location>
</feature>
<dbReference type="SUPFAM" id="SSF47769">
    <property type="entry name" value="SAM/Pointed domain"/>
    <property type="match status" value="1"/>
</dbReference>
<feature type="region of interest" description="Disordered" evidence="3">
    <location>
        <begin position="67"/>
        <end position="101"/>
    </location>
</feature>
<evidence type="ECO:0000313" key="7">
    <source>
        <dbReference type="Proteomes" id="UP000799118"/>
    </source>
</evidence>
<feature type="compositionally biased region" description="Low complexity" evidence="3">
    <location>
        <begin position="391"/>
        <end position="400"/>
    </location>
</feature>
<feature type="compositionally biased region" description="Basic and acidic residues" evidence="3">
    <location>
        <begin position="171"/>
        <end position="197"/>
    </location>
</feature>
<evidence type="ECO:0000313" key="6">
    <source>
        <dbReference type="EMBL" id="KAE9389360.1"/>
    </source>
</evidence>
<dbReference type="Proteomes" id="UP000799118">
    <property type="component" value="Unassembled WGS sequence"/>
</dbReference>
<dbReference type="Pfam" id="PF00018">
    <property type="entry name" value="SH3_1"/>
    <property type="match status" value="1"/>
</dbReference>
<dbReference type="InterPro" id="IPR001660">
    <property type="entry name" value="SAM"/>
</dbReference>
<dbReference type="EMBL" id="ML769700">
    <property type="protein sequence ID" value="KAE9389360.1"/>
    <property type="molecule type" value="Genomic_DNA"/>
</dbReference>
<feature type="compositionally biased region" description="Basic and acidic residues" evidence="3">
    <location>
        <begin position="676"/>
        <end position="691"/>
    </location>
</feature>
<dbReference type="InterPro" id="IPR001849">
    <property type="entry name" value="PH_domain"/>
</dbReference>
<organism evidence="6 7">
    <name type="scientific">Gymnopus androsaceus JB14</name>
    <dbReference type="NCBI Taxonomy" id="1447944"/>
    <lineage>
        <taxon>Eukaryota</taxon>
        <taxon>Fungi</taxon>
        <taxon>Dikarya</taxon>
        <taxon>Basidiomycota</taxon>
        <taxon>Agaricomycotina</taxon>
        <taxon>Agaricomycetes</taxon>
        <taxon>Agaricomycetidae</taxon>
        <taxon>Agaricales</taxon>
        <taxon>Marasmiineae</taxon>
        <taxon>Omphalotaceae</taxon>
        <taxon>Gymnopus</taxon>
    </lineage>
</organism>
<feature type="region of interest" description="Disordered" evidence="3">
    <location>
        <begin position="616"/>
        <end position="884"/>
    </location>
</feature>
<feature type="compositionally biased region" description="Basic and acidic residues" evidence="3">
    <location>
        <begin position="145"/>
        <end position="156"/>
    </location>
</feature>
<dbReference type="Pfam" id="PF00169">
    <property type="entry name" value="PH"/>
    <property type="match status" value="1"/>
</dbReference>
<dbReference type="SMART" id="SM00326">
    <property type="entry name" value="SH3"/>
    <property type="match status" value="1"/>
</dbReference>
<evidence type="ECO:0000259" key="4">
    <source>
        <dbReference type="PROSITE" id="PS50002"/>
    </source>
</evidence>
<feature type="compositionally biased region" description="Low complexity" evidence="3">
    <location>
        <begin position="348"/>
        <end position="383"/>
    </location>
</feature>
<feature type="compositionally biased region" description="Basic and acidic residues" evidence="3">
    <location>
        <begin position="788"/>
        <end position="812"/>
    </location>
</feature>
<feature type="compositionally biased region" description="Polar residues" evidence="3">
    <location>
        <begin position="766"/>
        <end position="781"/>
    </location>
</feature>
<protein>
    <submittedName>
        <fullName evidence="6">Uncharacterized protein</fullName>
    </submittedName>
</protein>
<dbReference type="OrthoDB" id="73680at2759"/>